<feature type="non-terminal residue" evidence="2">
    <location>
        <position position="1"/>
    </location>
</feature>
<proteinExistence type="predicted"/>
<dbReference type="Proteomes" id="UP001151760">
    <property type="component" value="Unassembled WGS sequence"/>
</dbReference>
<evidence type="ECO:0000313" key="3">
    <source>
        <dbReference type="Proteomes" id="UP001151760"/>
    </source>
</evidence>
<feature type="compositionally biased region" description="Low complexity" evidence="1">
    <location>
        <begin position="184"/>
        <end position="194"/>
    </location>
</feature>
<dbReference type="EMBL" id="BQNB010009876">
    <property type="protein sequence ID" value="GJS69637.1"/>
    <property type="molecule type" value="Genomic_DNA"/>
</dbReference>
<reference evidence="2" key="1">
    <citation type="journal article" date="2022" name="Int. J. Mol. Sci.">
        <title>Draft Genome of Tanacetum Coccineum: Genomic Comparison of Closely Related Tanacetum-Family Plants.</title>
        <authorList>
            <person name="Yamashiro T."/>
            <person name="Shiraishi A."/>
            <person name="Nakayama K."/>
            <person name="Satake H."/>
        </authorList>
    </citation>
    <scope>NUCLEOTIDE SEQUENCE</scope>
</reference>
<keyword evidence="3" id="KW-1185">Reference proteome</keyword>
<comment type="caution">
    <text evidence="2">The sequence shown here is derived from an EMBL/GenBank/DDBJ whole genome shotgun (WGS) entry which is preliminary data.</text>
</comment>
<reference evidence="2" key="2">
    <citation type="submission" date="2022-01" db="EMBL/GenBank/DDBJ databases">
        <authorList>
            <person name="Yamashiro T."/>
            <person name="Shiraishi A."/>
            <person name="Satake H."/>
            <person name="Nakayama K."/>
        </authorList>
    </citation>
    <scope>NUCLEOTIDE SEQUENCE</scope>
</reference>
<protein>
    <submittedName>
        <fullName evidence="2">Uncharacterized protein</fullName>
    </submittedName>
</protein>
<evidence type="ECO:0000313" key="2">
    <source>
        <dbReference type="EMBL" id="GJS69637.1"/>
    </source>
</evidence>
<feature type="compositionally biased region" description="Basic residues" evidence="1">
    <location>
        <begin position="201"/>
        <end position="211"/>
    </location>
</feature>
<evidence type="ECO:0000256" key="1">
    <source>
        <dbReference type="SAM" id="MobiDB-lite"/>
    </source>
</evidence>
<accession>A0ABQ4XXE6</accession>
<feature type="region of interest" description="Disordered" evidence="1">
    <location>
        <begin position="183"/>
        <end position="211"/>
    </location>
</feature>
<name>A0ABQ4XXE6_9ASTR</name>
<organism evidence="2 3">
    <name type="scientific">Tanacetum coccineum</name>
    <dbReference type="NCBI Taxonomy" id="301880"/>
    <lineage>
        <taxon>Eukaryota</taxon>
        <taxon>Viridiplantae</taxon>
        <taxon>Streptophyta</taxon>
        <taxon>Embryophyta</taxon>
        <taxon>Tracheophyta</taxon>
        <taxon>Spermatophyta</taxon>
        <taxon>Magnoliopsida</taxon>
        <taxon>eudicotyledons</taxon>
        <taxon>Gunneridae</taxon>
        <taxon>Pentapetalae</taxon>
        <taxon>asterids</taxon>
        <taxon>campanulids</taxon>
        <taxon>Asterales</taxon>
        <taxon>Asteraceae</taxon>
        <taxon>Asteroideae</taxon>
        <taxon>Anthemideae</taxon>
        <taxon>Anthemidinae</taxon>
        <taxon>Tanacetum</taxon>
    </lineage>
</organism>
<sequence length="211" mass="23491">YTTEADAATKTISFTLSCFDKLLSFDLGVFSSVIGLKPSENCVSVPPKETMKPGLATLGLFDKKHPHLSSTDLINSSLGSHDQLNVNQQTIAYCLCWELEIDIADILFSDPIASLHPISGKPKPKTNISYTRYMSLIMEHLLEDKYRNDDMLSLKPHNTTTTTLNPHLRMKEVNADDITDKYSSRTSVQTVTQSKAPTVRKPMKKKIPSST</sequence>
<gene>
    <name evidence="2" type="ORF">Tco_0702478</name>
</gene>